<keyword evidence="2" id="KW-1185">Reference proteome</keyword>
<evidence type="ECO:0000313" key="2">
    <source>
        <dbReference type="Proteomes" id="UP000289340"/>
    </source>
</evidence>
<comment type="caution">
    <text evidence="1">The sequence shown here is derived from an EMBL/GenBank/DDBJ whole genome shotgun (WGS) entry which is preliminary data.</text>
</comment>
<dbReference type="AlphaFoldDB" id="A0A445GFN1"/>
<organism evidence="1 2">
    <name type="scientific">Glycine soja</name>
    <name type="common">Wild soybean</name>
    <dbReference type="NCBI Taxonomy" id="3848"/>
    <lineage>
        <taxon>Eukaryota</taxon>
        <taxon>Viridiplantae</taxon>
        <taxon>Streptophyta</taxon>
        <taxon>Embryophyta</taxon>
        <taxon>Tracheophyta</taxon>
        <taxon>Spermatophyta</taxon>
        <taxon>Magnoliopsida</taxon>
        <taxon>eudicotyledons</taxon>
        <taxon>Gunneridae</taxon>
        <taxon>Pentapetalae</taxon>
        <taxon>rosids</taxon>
        <taxon>fabids</taxon>
        <taxon>Fabales</taxon>
        <taxon>Fabaceae</taxon>
        <taxon>Papilionoideae</taxon>
        <taxon>50 kb inversion clade</taxon>
        <taxon>NPAAA clade</taxon>
        <taxon>indigoferoid/millettioid clade</taxon>
        <taxon>Phaseoleae</taxon>
        <taxon>Glycine</taxon>
        <taxon>Glycine subgen. Soja</taxon>
    </lineage>
</organism>
<sequence>MLNFLWRMELIPLHCSMGFNYIQDQKFRFLTVHASGDGLYYWLRQKKWTVRMVQMMQLDSLYMHHIYIFAYPQGKAFFFGIKGKLFNLQGHICPCQEEAVCMVWVHFHLNCNRNLTFIRTIKM</sequence>
<reference evidence="1 2" key="1">
    <citation type="submission" date="2018-09" db="EMBL/GenBank/DDBJ databases">
        <title>A high-quality reference genome of wild soybean provides a powerful tool to mine soybean genomes.</title>
        <authorList>
            <person name="Xie M."/>
            <person name="Chung C.Y.L."/>
            <person name="Li M.-W."/>
            <person name="Wong F.-L."/>
            <person name="Chan T.-F."/>
            <person name="Lam H.-M."/>
        </authorList>
    </citation>
    <scope>NUCLEOTIDE SEQUENCE [LARGE SCALE GENOMIC DNA]</scope>
    <source>
        <strain evidence="2">cv. W05</strain>
        <tissue evidence="1">Hypocotyl of etiolated seedlings</tissue>
    </source>
</reference>
<protein>
    <submittedName>
        <fullName evidence="1">Uncharacterized protein</fullName>
    </submittedName>
</protein>
<gene>
    <name evidence="1" type="ORF">D0Y65_042957</name>
</gene>
<evidence type="ECO:0000313" key="1">
    <source>
        <dbReference type="EMBL" id="RZB59983.1"/>
    </source>
</evidence>
<proteinExistence type="predicted"/>
<dbReference type="Proteomes" id="UP000289340">
    <property type="component" value="Chromosome 16"/>
</dbReference>
<name>A0A445GFN1_GLYSO</name>
<dbReference type="EMBL" id="QZWG01000016">
    <property type="protein sequence ID" value="RZB59983.1"/>
    <property type="molecule type" value="Genomic_DNA"/>
</dbReference>
<accession>A0A445GFN1</accession>